<organism evidence="1 2">
    <name type="scientific">Candidatus Beckwithbacteria bacterium GW2011_GWA2_43_10</name>
    <dbReference type="NCBI Taxonomy" id="1618369"/>
    <lineage>
        <taxon>Bacteria</taxon>
        <taxon>Candidatus Beckwithiibacteriota</taxon>
    </lineage>
</organism>
<protein>
    <submittedName>
        <fullName evidence="1">Uncharacterized protein</fullName>
    </submittedName>
</protein>
<comment type="caution">
    <text evidence="1">The sequence shown here is derived from an EMBL/GenBank/DDBJ whole genome shotgun (WGS) entry which is preliminary data.</text>
</comment>
<dbReference type="EMBL" id="LCEW01000043">
    <property type="protein sequence ID" value="KKS79070.1"/>
    <property type="molecule type" value="Genomic_DNA"/>
</dbReference>
<sequence length="494" mass="56053">MLRSLIPILTPVILSLILAITKITLSLIPPEPIQLLQATTPESVTKKVLVLNFDPIVFANARDGNQRLHRAMGWNDPHALTDQFIADIRTASGGFVNYQVVQWQDLDVYPVKSDGFTYTDETYLDCWNDHSTCHKPDIIDYQKMLIDYQVCEQLNAGTIDELWLFGAPWFGYAEANMAGPDAFNLNGAVVTNTTCQKQLPMMGFSYERSEARLLEDFGHRVEGTMTYVFGSWELKPTHAWNRFTMIDKDFPGQSGCGNVHFPPNGKEDYDFNNELQVMSSCDDWLNYPNLTGASTSINCTSWNPNIDCFEAPESGGYYLRWWLKHLPRVSGVDPLTGKLNNWWFYIIDYQMAKTQEVNIARLSSPSTNIKNCSDYGKKLCRTINSCRWLNDHDGCCLPAGSERESCNKLNICNSNHECSKKKISGAQQCRSSDDNTIQYCCKKDQVISNNKCVKLKQTWGNSFLRFLRRKLPAAVSNRLMSPNSSLNLPKKLSL</sequence>
<name>A0A0G1C0C3_9BACT</name>
<dbReference type="AlphaFoldDB" id="A0A0G1C0C3"/>
<evidence type="ECO:0000313" key="1">
    <source>
        <dbReference type="EMBL" id="KKS79070.1"/>
    </source>
</evidence>
<dbReference type="Proteomes" id="UP000034213">
    <property type="component" value="Unassembled WGS sequence"/>
</dbReference>
<dbReference type="STRING" id="1618369.UV54_C0043G0016"/>
<reference evidence="1 2" key="1">
    <citation type="journal article" date="2015" name="Nature">
        <title>rRNA introns, odd ribosomes, and small enigmatic genomes across a large radiation of phyla.</title>
        <authorList>
            <person name="Brown C.T."/>
            <person name="Hug L.A."/>
            <person name="Thomas B.C."/>
            <person name="Sharon I."/>
            <person name="Castelle C.J."/>
            <person name="Singh A."/>
            <person name="Wilkins M.J."/>
            <person name="Williams K.H."/>
            <person name="Banfield J.F."/>
        </authorList>
    </citation>
    <scope>NUCLEOTIDE SEQUENCE [LARGE SCALE GENOMIC DNA]</scope>
</reference>
<evidence type="ECO:0000313" key="2">
    <source>
        <dbReference type="Proteomes" id="UP000034213"/>
    </source>
</evidence>
<proteinExistence type="predicted"/>
<gene>
    <name evidence="1" type="ORF">UV54_C0043G0016</name>
</gene>
<accession>A0A0G1C0C3</accession>